<dbReference type="Proteomes" id="UP000249499">
    <property type="component" value="Chromosome"/>
</dbReference>
<dbReference type="AlphaFoldDB" id="A0AAF1KRT8"/>
<organism evidence="1 2">
    <name type="scientific">Rhizobium tumorigenes</name>
    <dbReference type="NCBI Taxonomy" id="2041385"/>
    <lineage>
        <taxon>Bacteria</taxon>
        <taxon>Pseudomonadati</taxon>
        <taxon>Pseudomonadota</taxon>
        <taxon>Alphaproteobacteria</taxon>
        <taxon>Hyphomicrobiales</taxon>
        <taxon>Rhizobiaceae</taxon>
        <taxon>Rhizobium/Agrobacterium group</taxon>
        <taxon>Rhizobium</taxon>
    </lineage>
</organism>
<reference evidence="2" key="2">
    <citation type="journal article" date="2023" name="MicrobiologyOpen">
        <title>Genomics of the tumorigenes clade of the family Rhizobiaceae and description of Rhizobium rhododendri sp. nov.</title>
        <authorList>
            <person name="Kuzmanovic N."/>
            <person name="diCenzo G.C."/>
            <person name="Bunk B."/>
            <person name="Sproeer C."/>
            <person name="Fruehling A."/>
            <person name="Neumann-Schaal M."/>
            <person name="Overmann J."/>
            <person name="Smalla K."/>
        </authorList>
    </citation>
    <scope>NUCLEOTIDE SEQUENCE [LARGE SCALE GENOMIC DNA]</scope>
    <source>
        <strain evidence="2">1078</strain>
    </source>
</reference>
<evidence type="ECO:0000313" key="1">
    <source>
        <dbReference type="EMBL" id="WFR96563.1"/>
    </source>
</evidence>
<dbReference type="KEGG" id="rtu:PR017_05385"/>
<keyword evidence="2" id="KW-1185">Reference proteome</keyword>
<proteinExistence type="predicted"/>
<protein>
    <submittedName>
        <fullName evidence="1">Uncharacterized protein</fullName>
    </submittedName>
</protein>
<gene>
    <name evidence="1" type="ORF">PR017_05385</name>
</gene>
<name>A0AAF1KRT8_9HYPH</name>
<sequence length="168" mass="18214">MTGILLIVVMLVAAVLVWLKRGKGAKRSAMFENSGLSYFKVLLRQRGVDVSRIPDAALADIIRAKIAAAKTQATVAGMTDATRSRKNWRINLVKSLEAEATLMVSLMASGAEVDPTSDAAIALTRHGVFKPRKPAGLTGMTPEQFLDATRRGTLYSELGERRAKRETS</sequence>
<dbReference type="EMBL" id="CP117255">
    <property type="protein sequence ID" value="WFR96563.1"/>
    <property type="molecule type" value="Genomic_DNA"/>
</dbReference>
<dbReference type="RefSeq" id="WP_133255596.1">
    <property type="nucleotide sequence ID" value="NZ_CP117255.1"/>
</dbReference>
<evidence type="ECO:0000313" key="2">
    <source>
        <dbReference type="Proteomes" id="UP000249499"/>
    </source>
</evidence>
<accession>A0AAF1KRT8</accession>
<reference evidence="1 2" key="1">
    <citation type="journal article" date="2018" name="Sci. Rep.">
        <title>Rhizobium tumorigenes sp. nov., a novel plant tumorigenic bacterium isolated from cane gall tumors on thornless blackberry.</title>
        <authorList>
            <person name="Kuzmanovi N."/>
            <person name="Smalla K."/>
            <person name="Gronow S."/>
            <person name="PuBawska J."/>
        </authorList>
    </citation>
    <scope>NUCLEOTIDE SEQUENCE [LARGE SCALE GENOMIC DNA]</scope>
    <source>
        <strain evidence="1 2">1078</strain>
    </source>
</reference>